<keyword evidence="13" id="KW-1185">Reference proteome</keyword>
<feature type="repeat" description="Solcar" evidence="10">
    <location>
        <begin position="240"/>
        <end position="335"/>
    </location>
</feature>
<evidence type="ECO:0000313" key="13">
    <source>
        <dbReference type="Proteomes" id="UP000053257"/>
    </source>
</evidence>
<evidence type="ECO:0000256" key="10">
    <source>
        <dbReference type="PROSITE-ProRule" id="PRU00282"/>
    </source>
</evidence>
<dbReference type="InterPro" id="IPR045315">
    <property type="entry name" value="Mtm1-like"/>
</dbReference>
<protein>
    <recommendedName>
        <fullName evidence="14">Mitochondrial carrier</fullName>
    </recommendedName>
</protein>
<evidence type="ECO:0000256" key="7">
    <source>
        <dbReference type="ARBA" id="ARBA00022989"/>
    </source>
</evidence>
<dbReference type="Pfam" id="PF00153">
    <property type="entry name" value="Mito_carr"/>
    <property type="match status" value="4"/>
</dbReference>
<reference evidence="12 13" key="1">
    <citation type="journal article" date="2014" name="PLoS Genet.">
        <title>Analysis of the Phlebiopsis gigantea genome, transcriptome and secretome provides insight into its pioneer colonization strategies of wood.</title>
        <authorList>
            <person name="Hori C."/>
            <person name="Ishida T."/>
            <person name="Igarashi K."/>
            <person name="Samejima M."/>
            <person name="Suzuki H."/>
            <person name="Master E."/>
            <person name="Ferreira P."/>
            <person name="Ruiz-Duenas F.J."/>
            <person name="Held B."/>
            <person name="Canessa P."/>
            <person name="Larrondo L.F."/>
            <person name="Schmoll M."/>
            <person name="Druzhinina I.S."/>
            <person name="Kubicek C.P."/>
            <person name="Gaskell J.A."/>
            <person name="Kersten P."/>
            <person name="St John F."/>
            <person name="Glasner J."/>
            <person name="Sabat G."/>
            <person name="Splinter BonDurant S."/>
            <person name="Syed K."/>
            <person name="Yadav J."/>
            <person name="Mgbeahuruike A.C."/>
            <person name="Kovalchuk A."/>
            <person name="Asiegbu F.O."/>
            <person name="Lackner G."/>
            <person name="Hoffmeister D."/>
            <person name="Rencoret J."/>
            <person name="Gutierrez A."/>
            <person name="Sun H."/>
            <person name="Lindquist E."/>
            <person name="Barry K."/>
            <person name="Riley R."/>
            <person name="Grigoriev I.V."/>
            <person name="Henrissat B."/>
            <person name="Kues U."/>
            <person name="Berka R.M."/>
            <person name="Martinez A.T."/>
            <person name="Covert S.F."/>
            <person name="Blanchette R.A."/>
            <person name="Cullen D."/>
        </authorList>
    </citation>
    <scope>NUCLEOTIDE SEQUENCE [LARGE SCALE GENOMIC DNA]</scope>
    <source>
        <strain evidence="12 13">11061_1 CR5-6</strain>
    </source>
</reference>
<dbReference type="Proteomes" id="UP000053257">
    <property type="component" value="Unassembled WGS sequence"/>
</dbReference>
<dbReference type="HOGENOM" id="CLU_015166_0_0_1"/>
<dbReference type="AlphaFoldDB" id="A0A0C3SFF8"/>
<dbReference type="PROSITE" id="PS50920">
    <property type="entry name" value="SOLCAR"/>
    <property type="match status" value="3"/>
</dbReference>
<keyword evidence="8" id="KW-0496">Mitochondrion</keyword>
<evidence type="ECO:0000256" key="11">
    <source>
        <dbReference type="RuleBase" id="RU000488"/>
    </source>
</evidence>
<feature type="repeat" description="Solcar" evidence="10">
    <location>
        <begin position="2"/>
        <end position="136"/>
    </location>
</feature>
<dbReference type="GO" id="GO:1990542">
    <property type="term" value="P:mitochondrial transmembrane transport"/>
    <property type="evidence" value="ECO:0007669"/>
    <property type="project" value="InterPro"/>
</dbReference>
<evidence type="ECO:0000313" key="12">
    <source>
        <dbReference type="EMBL" id="KIP12010.1"/>
    </source>
</evidence>
<name>A0A0C3SFF8_PHLG1</name>
<feature type="repeat" description="Solcar" evidence="10">
    <location>
        <begin position="143"/>
        <end position="233"/>
    </location>
</feature>
<keyword evidence="9 10" id="KW-0472">Membrane</keyword>
<keyword evidence="3 11" id="KW-0813">Transport</keyword>
<organism evidence="12 13">
    <name type="scientific">Phlebiopsis gigantea (strain 11061_1 CR5-6)</name>
    <name type="common">White-rot fungus</name>
    <name type="synonym">Peniophora gigantea</name>
    <dbReference type="NCBI Taxonomy" id="745531"/>
    <lineage>
        <taxon>Eukaryota</taxon>
        <taxon>Fungi</taxon>
        <taxon>Dikarya</taxon>
        <taxon>Basidiomycota</taxon>
        <taxon>Agaricomycotina</taxon>
        <taxon>Agaricomycetes</taxon>
        <taxon>Polyporales</taxon>
        <taxon>Phanerochaetaceae</taxon>
        <taxon>Phlebiopsis</taxon>
    </lineage>
</organism>
<evidence type="ECO:0000256" key="9">
    <source>
        <dbReference type="ARBA" id="ARBA00023136"/>
    </source>
</evidence>
<dbReference type="GO" id="GO:0005743">
    <property type="term" value="C:mitochondrial inner membrane"/>
    <property type="evidence" value="ECO:0007669"/>
    <property type="project" value="UniProtKB-SubCell"/>
</dbReference>
<comment type="subcellular location">
    <subcellularLocation>
        <location evidence="1">Mitochondrion inner membrane</location>
        <topology evidence="1">Multi-pass membrane protein</topology>
    </subcellularLocation>
</comment>
<dbReference type="SUPFAM" id="SSF103506">
    <property type="entry name" value="Mitochondrial carrier"/>
    <property type="match status" value="1"/>
</dbReference>
<keyword evidence="4 10" id="KW-0812">Transmembrane</keyword>
<dbReference type="InterPro" id="IPR018108">
    <property type="entry name" value="MCP_transmembrane"/>
</dbReference>
<evidence type="ECO:0000256" key="6">
    <source>
        <dbReference type="ARBA" id="ARBA00022792"/>
    </source>
</evidence>
<keyword evidence="7" id="KW-1133">Transmembrane helix</keyword>
<evidence type="ECO:0000256" key="8">
    <source>
        <dbReference type="ARBA" id="ARBA00023128"/>
    </source>
</evidence>
<gene>
    <name evidence="12" type="ORF">PHLGIDRAFT_124436</name>
</gene>
<accession>A0A0C3SFF8</accession>
<evidence type="ECO:0000256" key="3">
    <source>
        <dbReference type="ARBA" id="ARBA00022448"/>
    </source>
</evidence>
<keyword evidence="6" id="KW-0999">Mitochondrion inner membrane</keyword>
<proteinExistence type="inferred from homology"/>
<dbReference type="STRING" id="745531.A0A0C3SFF8"/>
<keyword evidence="5" id="KW-0677">Repeat</keyword>
<comment type="similarity">
    <text evidence="2 11">Belongs to the mitochondrial carrier (TC 2.A.29) family.</text>
</comment>
<evidence type="ECO:0008006" key="14">
    <source>
        <dbReference type="Google" id="ProtNLM"/>
    </source>
</evidence>
<dbReference type="PANTHER" id="PTHR45760">
    <property type="entry name" value="FI19922P1-RELATED"/>
    <property type="match status" value="1"/>
</dbReference>
<evidence type="ECO:0000256" key="1">
    <source>
        <dbReference type="ARBA" id="ARBA00004448"/>
    </source>
</evidence>
<dbReference type="EMBL" id="KN840442">
    <property type="protein sequence ID" value="KIP12010.1"/>
    <property type="molecule type" value="Genomic_DNA"/>
</dbReference>
<dbReference type="PANTHER" id="PTHR45760:SF2">
    <property type="entry name" value="FI19922P1-RELATED"/>
    <property type="match status" value="1"/>
</dbReference>
<evidence type="ECO:0000256" key="4">
    <source>
        <dbReference type="ARBA" id="ARBA00022692"/>
    </source>
</evidence>
<sequence>MEPQRAKLVAAATGSTVTALTMTPFDVVKTRLQTQPIRPPPLFPSPPPDVCCQPANTPCVRRMSTAAIRSFEGEVVCVWDHGMFRTERVNGFFDAIRHVWRVEGIPGLWKGAGTTLVISVPSSTCYMLTYDHLLNETLPPLLPAALVPLTAGISARTLITSITSPLELVRTNLQSTPTSPGTPHTLRSTLSSISALTRTHGNLHLWRGLGATLWRDVPFSGLYWAGYEVCKRTLNRAGYEGPHVAFLSGALSGTTAALVTSPFDVLKTRRQALLMSGSLGTSTSGSQTVGIVSVLKQIVATEGVSALYAGILPRIAKIAPACGIMIACFEGIGKRLTKKDDDDERTP</sequence>
<dbReference type="InterPro" id="IPR023395">
    <property type="entry name" value="MCP_dom_sf"/>
</dbReference>
<dbReference type="Gene3D" id="1.50.40.10">
    <property type="entry name" value="Mitochondrial carrier domain"/>
    <property type="match status" value="1"/>
</dbReference>
<evidence type="ECO:0000256" key="2">
    <source>
        <dbReference type="ARBA" id="ARBA00006375"/>
    </source>
</evidence>
<evidence type="ECO:0000256" key="5">
    <source>
        <dbReference type="ARBA" id="ARBA00022737"/>
    </source>
</evidence>
<dbReference type="OrthoDB" id="1747031at2759"/>